<name>A0A2B4SS82_STYPI</name>
<proteinExistence type="predicted"/>
<dbReference type="Proteomes" id="UP000225706">
    <property type="component" value="Unassembled WGS sequence"/>
</dbReference>
<evidence type="ECO:0000256" key="1">
    <source>
        <dbReference type="SAM" id="MobiDB-lite"/>
    </source>
</evidence>
<reference evidence="3" key="1">
    <citation type="journal article" date="2017" name="bioRxiv">
        <title>Comparative analysis of the genomes of Stylophora pistillata and Acropora digitifera provides evidence for extensive differences between species of corals.</title>
        <authorList>
            <person name="Voolstra C.R."/>
            <person name="Li Y."/>
            <person name="Liew Y.J."/>
            <person name="Baumgarten S."/>
            <person name="Zoccola D."/>
            <person name="Flot J.-F."/>
            <person name="Tambutte S."/>
            <person name="Allemand D."/>
            <person name="Aranda M."/>
        </authorList>
    </citation>
    <scope>NUCLEOTIDE SEQUENCE [LARGE SCALE GENOMIC DNA]</scope>
</reference>
<comment type="caution">
    <text evidence="2">The sequence shown here is derived from an EMBL/GenBank/DDBJ whole genome shotgun (WGS) entry which is preliminary data.</text>
</comment>
<dbReference type="OrthoDB" id="5982662at2759"/>
<keyword evidence="3" id="KW-1185">Reference proteome</keyword>
<feature type="region of interest" description="Disordered" evidence="1">
    <location>
        <begin position="606"/>
        <end position="635"/>
    </location>
</feature>
<sequence>MAAGGGNTDLYDSQVAACQIFFHEELPDVPKGQLLTELDEIPADMRHLKRALYLYDITGFNAHQVIAVLVGIVNDSEMYQKNKTFYLTLRNIDEREKKLPHRGAVPTQCKAKQTPTRQWHIGGTSEEQETLYRTSKRLRGDQCAFPQATIEAYMILLFEIARRLVALEEPSDKKEQYDALPIGSAIAGIVKLLKYGKEICTFEDVFMPGARFHCFSGDPKIRIKAINDINTALAEAEKGKTRTQPALLMGYFQSIQEPLLVDFTECYLVELKETFCSTLSLMDPLIRLVRGFKKSSKLERTGTDSKINIDMEAFDADEVFEKQVGACTEFFRVNLPEDVYQPIPDDKRPKCVKKFAGPVYDITGFDAENVVALLSEIVNDKKQFTSNKTFYLLLPNNHGTRPEDEVEELFRLKARPTKHQPGNAIVFLRPRGKQKFTRGAKKYDELHGVLKAHYKDDTESFAKHIKKLFQDNSVVTSDFPQATIEAYMILLFEIARRLVTVTKPSSKKEEFDVLPIGSAIARSVELLEHGDKETCRFQDVFLPKEKFHCFTGTAQDRRTAIDKINETTSDIAKKGKVMLGTGIENHRKELEKMFRSNKKELDEKLKGLDLQEKKLHPSTKSPIDVESDSFEDYSY</sequence>
<gene>
    <name evidence="2" type="ORF">AWC38_SpisGene2967</name>
</gene>
<feature type="compositionally biased region" description="Acidic residues" evidence="1">
    <location>
        <begin position="625"/>
        <end position="635"/>
    </location>
</feature>
<feature type="compositionally biased region" description="Basic and acidic residues" evidence="1">
    <location>
        <begin position="606"/>
        <end position="615"/>
    </location>
</feature>
<protein>
    <submittedName>
        <fullName evidence="2">Uncharacterized protein</fullName>
    </submittedName>
</protein>
<dbReference type="EMBL" id="LSMT01000026">
    <property type="protein sequence ID" value="PFX32216.1"/>
    <property type="molecule type" value="Genomic_DNA"/>
</dbReference>
<evidence type="ECO:0000313" key="2">
    <source>
        <dbReference type="EMBL" id="PFX32216.1"/>
    </source>
</evidence>
<dbReference type="AlphaFoldDB" id="A0A2B4SS82"/>
<evidence type="ECO:0000313" key="3">
    <source>
        <dbReference type="Proteomes" id="UP000225706"/>
    </source>
</evidence>
<organism evidence="2 3">
    <name type="scientific">Stylophora pistillata</name>
    <name type="common">Smooth cauliflower coral</name>
    <dbReference type="NCBI Taxonomy" id="50429"/>
    <lineage>
        <taxon>Eukaryota</taxon>
        <taxon>Metazoa</taxon>
        <taxon>Cnidaria</taxon>
        <taxon>Anthozoa</taxon>
        <taxon>Hexacorallia</taxon>
        <taxon>Scleractinia</taxon>
        <taxon>Astrocoeniina</taxon>
        <taxon>Pocilloporidae</taxon>
        <taxon>Stylophora</taxon>
    </lineage>
</organism>
<accession>A0A2B4SS82</accession>